<dbReference type="InterPro" id="IPR008280">
    <property type="entry name" value="Tub_FtsZ_C"/>
</dbReference>
<dbReference type="InterPro" id="IPR018316">
    <property type="entry name" value="Tubulin/FtsZ_2-layer-sand-dom"/>
</dbReference>
<dbReference type="Pfam" id="PF03953">
    <property type="entry name" value="Tubulin_C"/>
    <property type="match status" value="1"/>
</dbReference>
<dbReference type="Ensembl" id="ENSFCTT00005006387.1">
    <property type="protein sequence ID" value="ENSFCTP00005004072.1"/>
    <property type="gene ID" value="ENSFCTG00005002403.1"/>
</dbReference>
<evidence type="ECO:0000256" key="7">
    <source>
        <dbReference type="SAM" id="Phobius"/>
    </source>
</evidence>
<keyword evidence="5" id="KW-0547">Nucleotide-binding</keyword>
<name>A0ABI7W246_FELCA</name>
<evidence type="ECO:0000256" key="1">
    <source>
        <dbReference type="ARBA" id="ARBA00001946"/>
    </source>
</evidence>
<keyword evidence="10" id="KW-1185">Reference proteome</keyword>
<dbReference type="PRINTS" id="PR01163">
    <property type="entry name" value="BETATUBULIN"/>
</dbReference>
<keyword evidence="7" id="KW-0472">Membrane</keyword>
<dbReference type="InterPro" id="IPR037103">
    <property type="entry name" value="Tubulin/FtsZ-like_C"/>
</dbReference>
<evidence type="ECO:0000256" key="2">
    <source>
        <dbReference type="ARBA" id="ARBA00009636"/>
    </source>
</evidence>
<accession>A0ABI7W246</accession>
<dbReference type="SUPFAM" id="SSF55307">
    <property type="entry name" value="Tubulin C-terminal domain-like"/>
    <property type="match status" value="1"/>
</dbReference>
<dbReference type="InterPro" id="IPR002453">
    <property type="entry name" value="Beta_tubulin"/>
</dbReference>
<evidence type="ECO:0000256" key="5">
    <source>
        <dbReference type="ARBA" id="ARBA00022741"/>
    </source>
</evidence>
<dbReference type="Gene3D" id="1.10.287.600">
    <property type="entry name" value="Helix hairpin bin"/>
    <property type="match status" value="1"/>
</dbReference>
<feature type="domain" description="Tubulin/FtsZ 2-layer sandwich" evidence="8">
    <location>
        <begin position="60"/>
        <end position="122"/>
    </location>
</feature>
<evidence type="ECO:0000313" key="10">
    <source>
        <dbReference type="Proteomes" id="UP000823872"/>
    </source>
</evidence>
<comment type="cofactor">
    <cofactor evidence="1">
        <name>Mg(2+)</name>
        <dbReference type="ChEBI" id="CHEBI:18420"/>
    </cofactor>
</comment>
<evidence type="ECO:0000259" key="8">
    <source>
        <dbReference type="Pfam" id="PF03953"/>
    </source>
</evidence>
<protein>
    <recommendedName>
        <fullName evidence="8">Tubulin/FtsZ 2-layer sandwich domain-containing protein</fullName>
    </recommendedName>
</protein>
<evidence type="ECO:0000256" key="6">
    <source>
        <dbReference type="ARBA" id="ARBA00023134"/>
    </source>
</evidence>
<reference evidence="9" key="3">
    <citation type="submission" date="2025-09" db="UniProtKB">
        <authorList>
            <consortium name="Ensembl"/>
        </authorList>
    </citation>
    <scope>IDENTIFICATION</scope>
    <source>
        <strain evidence="9">breed Abyssinian</strain>
    </source>
</reference>
<proteinExistence type="inferred from homology"/>
<reference evidence="9" key="2">
    <citation type="submission" date="2025-08" db="UniProtKB">
        <authorList>
            <consortium name="Ensembl"/>
        </authorList>
    </citation>
    <scope>IDENTIFICATION</scope>
    <source>
        <strain evidence="9">breed Abyssinian</strain>
    </source>
</reference>
<keyword evidence="7" id="KW-1133">Transmembrane helix</keyword>
<reference evidence="9 10" key="1">
    <citation type="submission" date="2021-02" db="EMBL/GenBank/DDBJ databases">
        <title>Safari Cat Assemblies.</title>
        <authorList>
            <person name="Bredemeyer K.R."/>
            <person name="Murphy W.J."/>
        </authorList>
    </citation>
    <scope>NUCLEOTIDE SEQUENCE [LARGE SCALE GENOMIC DNA]</scope>
</reference>
<comment type="similarity">
    <text evidence="2">Belongs to the tubulin family.</text>
</comment>
<dbReference type="GeneTree" id="ENSGT00940000175246"/>
<dbReference type="PANTHER" id="PTHR36527:SF3">
    <property type="entry name" value="OS01G0282866 PROTEIN"/>
    <property type="match status" value="1"/>
</dbReference>
<keyword evidence="6" id="KW-0342">GTP-binding</keyword>
<evidence type="ECO:0000256" key="3">
    <source>
        <dbReference type="ARBA" id="ARBA00022499"/>
    </source>
</evidence>
<keyword evidence="3" id="KW-1017">Isopeptide bond</keyword>
<keyword evidence="4" id="KW-0493">Microtubule</keyword>
<feature type="transmembrane region" description="Helical" evidence="7">
    <location>
        <begin position="6"/>
        <end position="24"/>
    </location>
</feature>
<dbReference type="Gene3D" id="3.30.1330.20">
    <property type="entry name" value="Tubulin/FtsZ, C-terminal domain"/>
    <property type="match status" value="1"/>
</dbReference>
<dbReference type="PANTHER" id="PTHR36527">
    <property type="entry name" value="OS01G0282866 PROTEIN"/>
    <property type="match status" value="1"/>
</dbReference>
<dbReference type="InterPro" id="IPR023123">
    <property type="entry name" value="Tubulin_C"/>
</dbReference>
<organism evidence="9 10">
    <name type="scientific">Felis catus</name>
    <name type="common">Cat</name>
    <name type="synonym">Felis silvestris catus</name>
    <dbReference type="NCBI Taxonomy" id="9685"/>
    <lineage>
        <taxon>Eukaryota</taxon>
        <taxon>Metazoa</taxon>
        <taxon>Chordata</taxon>
        <taxon>Craniata</taxon>
        <taxon>Vertebrata</taxon>
        <taxon>Euteleostomi</taxon>
        <taxon>Mammalia</taxon>
        <taxon>Eutheria</taxon>
        <taxon>Laurasiatheria</taxon>
        <taxon>Carnivora</taxon>
        <taxon>Feliformia</taxon>
        <taxon>Felidae</taxon>
        <taxon>Felinae</taxon>
        <taxon>Felis</taxon>
    </lineage>
</organism>
<dbReference type="Proteomes" id="UP000823872">
    <property type="component" value="Chromosome F1"/>
</dbReference>
<keyword evidence="7" id="KW-0812">Transmembrane</keyword>
<evidence type="ECO:0000256" key="4">
    <source>
        <dbReference type="ARBA" id="ARBA00022701"/>
    </source>
</evidence>
<evidence type="ECO:0000313" key="9">
    <source>
        <dbReference type="Ensembl" id="ENSFCTP00005004072.1"/>
    </source>
</evidence>
<sequence length="163" mass="18617">MCTSLFFLRMCVIGHLASLGAIYVPSRERMGFFTFSTRGHRGPTLTIEVELDVSSLCKESIIPSSACVDMLNFQNKNSSYFVKWIPNNTKTVLCDILPEGLNMSTTFTCNSKTNEELFKHILEQLLAMSRYKVILHQYTRKGMDEMEFTEAKSNTNDLVSKYQ</sequence>